<dbReference type="InterPro" id="IPR035940">
    <property type="entry name" value="CAP_sf"/>
</dbReference>
<dbReference type="Gene3D" id="3.40.33.10">
    <property type="entry name" value="CAP"/>
    <property type="match status" value="1"/>
</dbReference>
<comment type="caution">
    <text evidence="2">The sequence shown here is derived from an EMBL/GenBank/DDBJ whole genome shotgun (WGS) entry which is preliminary data.</text>
</comment>
<sequence>MNSCTEYEMISQEVVEVVDTSLYLDRNKILEAVNVLRTSGCDCGGEAMPPVSPLSWSAHLANASQKHSEDMFKNQFFNHKGSDNSTVDIRVNNTGFSWRLLGENIARGNFDEEGAVEAWRLSKGHCLQMMNSDYTQVGVGRMGTYWTMVLAK</sequence>
<dbReference type="CDD" id="cd05379">
    <property type="entry name" value="CAP_bacterial"/>
    <property type="match status" value="1"/>
</dbReference>
<name>A0ABV6FQI6_9BACT</name>
<dbReference type="Pfam" id="PF00188">
    <property type="entry name" value="CAP"/>
    <property type="match status" value="1"/>
</dbReference>
<dbReference type="Proteomes" id="UP001589797">
    <property type="component" value="Unassembled WGS sequence"/>
</dbReference>
<feature type="domain" description="SCP" evidence="1">
    <location>
        <begin position="30"/>
        <end position="142"/>
    </location>
</feature>
<evidence type="ECO:0000259" key="1">
    <source>
        <dbReference type="Pfam" id="PF00188"/>
    </source>
</evidence>
<dbReference type="InterPro" id="IPR014044">
    <property type="entry name" value="CAP_dom"/>
</dbReference>
<reference evidence="2 3" key="1">
    <citation type="submission" date="2024-09" db="EMBL/GenBank/DDBJ databases">
        <authorList>
            <person name="Sun Q."/>
            <person name="Mori K."/>
        </authorList>
    </citation>
    <scope>NUCLEOTIDE SEQUENCE [LARGE SCALE GENOMIC DNA]</scope>
    <source>
        <strain evidence="2 3">CCM 7650</strain>
    </source>
</reference>
<proteinExistence type="predicted"/>
<organism evidence="2 3">
    <name type="scientific">Fontibacter flavus</name>
    <dbReference type="NCBI Taxonomy" id="654838"/>
    <lineage>
        <taxon>Bacteria</taxon>
        <taxon>Pseudomonadati</taxon>
        <taxon>Bacteroidota</taxon>
        <taxon>Cytophagia</taxon>
        <taxon>Cytophagales</taxon>
        <taxon>Cyclobacteriaceae</taxon>
        <taxon>Fontibacter</taxon>
    </lineage>
</organism>
<keyword evidence="3" id="KW-1185">Reference proteome</keyword>
<dbReference type="SUPFAM" id="SSF55797">
    <property type="entry name" value="PR-1-like"/>
    <property type="match status" value="1"/>
</dbReference>
<accession>A0ABV6FQI6</accession>
<dbReference type="RefSeq" id="WP_382386561.1">
    <property type="nucleotide sequence ID" value="NZ_JBHLWI010000009.1"/>
</dbReference>
<dbReference type="EMBL" id="JBHLWI010000009">
    <property type="protein sequence ID" value="MFC0262121.1"/>
    <property type="molecule type" value="Genomic_DNA"/>
</dbReference>
<dbReference type="PANTHER" id="PTHR31157:SF1">
    <property type="entry name" value="SCP DOMAIN-CONTAINING PROTEIN"/>
    <property type="match status" value="1"/>
</dbReference>
<evidence type="ECO:0000313" key="3">
    <source>
        <dbReference type="Proteomes" id="UP001589797"/>
    </source>
</evidence>
<protein>
    <submittedName>
        <fullName evidence="2">CAP domain-containing protein</fullName>
    </submittedName>
</protein>
<evidence type="ECO:0000313" key="2">
    <source>
        <dbReference type="EMBL" id="MFC0262121.1"/>
    </source>
</evidence>
<dbReference type="PANTHER" id="PTHR31157">
    <property type="entry name" value="SCP DOMAIN-CONTAINING PROTEIN"/>
    <property type="match status" value="1"/>
</dbReference>
<gene>
    <name evidence="2" type="ORF">ACFFIP_05450</name>
</gene>